<proteinExistence type="inferred from homology"/>
<keyword evidence="6" id="KW-1185">Reference proteome</keyword>
<dbReference type="InterPro" id="IPR056402">
    <property type="entry name" value="DA_N"/>
</dbReference>
<evidence type="ECO:0000259" key="4">
    <source>
        <dbReference type="Pfam" id="PF24137"/>
    </source>
</evidence>
<dbReference type="Proteomes" id="UP000573603">
    <property type="component" value="Unassembled WGS sequence"/>
</dbReference>
<evidence type="ECO:0000313" key="6">
    <source>
        <dbReference type="Proteomes" id="UP000573603"/>
    </source>
</evidence>
<dbReference type="Pfam" id="PF24137">
    <property type="entry name" value="DA_N"/>
    <property type="match status" value="1"/>
</dbReference>
<keyword evidence="1" id="KW-0413">Isomerase</keyword>
<name>A0A8H4ZJC4_9HYPO</name>
<evidence type="ECO:0000256" key="2">
    <source>
        <dbReference type="ARBA" id="ARBA00046325"/>
    </source>
</evidence>
<protein>
    <recommendedName>
        <fullName evidence="7">Diels-Alderase</fullName>
    </recommendedName>
</protein>
<evidence type="ECO:0008006" key="7">
    <source>
        <dbReference type="Google" id="ProtNLM"/>
    </source>
</evidence>
<sequence length="376" mass="41095">MSENIVSRLNIETSIATETITPSPYISGSGNLFPKFVDAISQTSWELWYFDGVSKDDQSAISIGFNRSADGLKHGGFKVQVFTVWPDGHTWHRDLYLPESTVTSEDGHITGEWENAASGGRVSFSVTRDYSLAVLAFSVPGVVDGTMQLETLPGDSGLNTNPLAGPQVPYVRPMGRASVRADLSLFSRDSSESEQFILGPSANGGMDRVWTLYTWSQVMTESYYLRAQVGPYAMQITHLVSEAESGYKPHTMARLYRDGKLICAANQVLTYEEQDFSEDSLILSKRYDASPEDAVTGAYRDKNTGYVVEFVAKGTAGQRWLFQVDHERIFWNYPTSAPGPDGTGNTGFVESVIGGANKEAFFGVGTGGQCQLSGAR</sequence>
<evidence type="ECO:0000313" key="5">
    <source>
        <dbReference type="EMBL" id="KAF5247337.1"/>
    </source>
</evidence>
<evidence type="ECO:0000256" key="1">
    <source>
        <dbReference type="ARBA" id="ARBA00023235"/>
    </source>
</evidence>
<comment type="similarity">
    <text evidence="2">Belongs to the Diels-Alderase family.</text>
</comment>
<dbReference type="AlphaFoldDB" id="A0A8H4ZJC4"/>
<evidence type="ECO:0000259" key="3">
    <source>
        <dbReference type="Pfam" id="PF22903"/>
    </source>
</evidence>
<dbReference type="Pfam" id="PF22903">
    <property type="entry name" value="DA_C"/>
    <property type="match status" value="1"/>
</dbReference>
<feature type="domain" description="Diels-Alderase N-terminal" evidence="4">
    <location>
        <begin position="4"/>
        <end position="210"/>
    </location>
</feature>
<dbReference type="EMBL" id="JABEVY010000141">
    <property type="protein sequence ID" value="KAF5247337.1"/>
    <property type="molecule type" value="Genomic_DNA"/>
</dbReference>
<organism evidence="5 6">
    <name type="scientific">Fusarium anthophilum</name>
    <dbReference type="NCBI Taxonomy" id="48485"/>
    <lineage>
        <taxon>Eukaryota</taxon>
        <taxon>Fungi</taxon>
        <taxon>Dikarya</taxon>
        <taxon>Ascomycota</taxon>
        <taxon>Pezizomycotina</taxon>
        <taxon>Sordariomycetes</taxon>
        <taxon>Hypocreomycetidae</taxon>
        <taxon>Hypocreales</taxon>
        <taxon>Nectriaceae</taxon>
        <taxon>Fusarium</taxon>
        <taxon>Fusarium fujikuroi species complex</taxon>
    </lineage>
</organism>
<feature type="domain" description="Diels-Alderase C-terminal" evidence="3">
    <location>
        <begin position="214"/>
        <end position="372"/>
    </location>
</feature>
<dbReference type="GO" id="GO:0016853">
    <property type="term" value="F:isomerase activity"/>
    <property type="evidence" value="ECO:0007669"/>
    <property type="project" value="UniProtKB-KW"/>
</dbReference>
<dbReference type="InterPro" id="IPR054499">
    <property type="entry name" value="DA_C"/>
</dbReference>
<reference evidence="5 6" key="1">
    <citation type="journal article" date="2020" name="BMC Genomics">
        <title>Correction to: Identification and distribution of gene clusters required for synthesis of sphingolipid metabolism inhibitors in diverse species of the filamentous fungus Fusarium.</title>
        <authorList>
            <person name="Kim H.S."/>
            <person name="Lohmar J.M."/>
            <person name="Busman M."/>
            <person name="Brown D.W."/>
            <person name="Naumann T.A."/>
            <person name="Divon H.H."/>
            <person name="Lysoe E."/>
            <person name="Uhlig S."/>
            <person name="Proctor R.H."/>
        </authorList>
    </citation>
    <scope>NUCLEOTIDE SEQUENCE [LARGE SCALE GENOMIC DNA]</scope>
    <source>
        <strain evidence="5 6">NRRL 25214</strain>
    </source>
</reference>
<accession>A0A8H4ZJC4</accession>
<gene>
    <name evidence="5" type="ORF">FANTH_6428</name>
</gene>
<comment type="caution">
    <text evidence="5">The sequence shown here is derived from an EMBL/GenBank/DDBJ whole genome shotgun (WGS) entry which is preliminary data.</text>
</comment>